<dbReference type="RefSeq" id="WP_160773966.1">
    <property type="nucleotide sequence ID" value="NZ_WUMV01000001.1"/>
</dbReference>
<dbReference type="EMBL" id="WUMV01000001">
    <property type="protein sequence ID" value="MXN63731.1"/>
    <property type="molecule type" value="Genomic_DNA"/>
</dbReference>
<evidence type="ECO:0000313" key="6">
    <source>
        <dbReference type="Proteomes" id="UP000433101"/>
    </source>
</evidence>
<dbReference type="PANTHER" id="PTHR34653">
    <property type="match status" value="1"/>
</dbReference>
<dbReference type="PRINTS" id="PR01006">
    <property type="entry name" value="FLGHOOKFLIE"/>
</dbReference>
<name>A0A7X3LRG0_9HYPH</name>
<keyword evidence="3 4" id="KW-0975">Bacterial flagellum</keyword>
<comment type="similarity">
    <text evidence="2 4">Belongs to the FliE family.</text>
</comment>
<dbReference type="GO" id="GO:0071973">
    <property type="term" value="P:bacterial-type flagellum-dependent cell motility"/>
    <property type="evidence" value="ECO:0007669"/>
    <property type="project" value="InterPro"/>
</dbReference>
<keyword evidence="6" id="KW-1185">Reference proteome</keyword>
<dbReference type="Proteomes" id="UP000433101">
    <property type="component" value="Unassembled WGS sequence"/>
</dbReference>
<dbReference type="Pfam" id="PF02049">
    <property type="entry name" value="FliE"/>
    <property type="match status" value="1"/>
</dbReference>
<reference evidence="5 6" key="1">
    <citation type="submission" date="2019-12" db="EMBL/GenBank/DDBJ databases">
        <authorList>
            <person name="Li M."/>
        </authorList>
    </citation>
    <scope>NUCLEOTIDE SEQUENCE [LARGE SCALE GENOMIC DNA]</scope>
    <source>
        <strain evidence="5 6">GBMRC 2046</strain>
    </source>
</reference>
<keyword evidence="5" id="KW-0966">Cell projection</keyword>
<comment type="caution">
    <text evidence="5">The sequence shown here is derived from an EMBL/GenBank/DDBJ whole genome shotgun (WGS) entry which is preliminary data.</text>
</comment>
<evidence type="ECO:0000256" key="3">
    <source>
        <dbReference type="ARBA" id="ARBA00023143"/>
    </source>
</evidence>
<organism evidence="5 6">
    <name type="scientific">Stappia sediminis</name>
    <dbReference type="NCBI Taxonomy" id="2692190"/>
    <lineage>
        <taxon>Bacteria</taxon>
        <taxon>Pseudomonadati</taxon>
        <taxon>Pseudomonadota</taxon>
        <taxon>Alphaproteobacteria</taxon>
        <taxon>Hyphomicrobiales</taxon>
        <taxon>Stappiaceae</taxon>
        <taxon>Stappia</taxon>
    </lineage>
</organism>
<evidence type="ECO:0000256" key="1">
    <source>
        <dbReference type="ARBA" id="ARBA00004117"/>
    </source>
</evidence>
<dbReference type="AlphaFoldDB" id="A0A7X3LRG0"/>
<keyword evidence="5" id="KW-0969">Cilium</keyword>
<keyword evidence="5" id="KW-0282">Flagellum</keyword>
<dbReference type="PANTHER" id="PTHR34653:SF1">
    <property type="entry name" value="FLAGELLAR HOOK-BASAL BODY COMPLEX PROTEIN FLIE"/>
    <property type="match status" value="1"/>
</dbReference>
<gene>
    <name evidence="4 5" type="primary">fliE</name>
    <name evidence="5" type="ORF">GR183_02340</name>
</gene>
<evidence type="ECO:0000256" key="2">
    <source>
        <dbReference type="ARBA" id="ARBA00009272"/>
    </source>
</evidence>
<protein>
    <recommendedName>
        <fullName evidence="4">Flagellar hook-basal body complex protein FliE</fullName>
    </recommendedName>
</protein>
<evidence type="ECO:0000313" key="5">
    <source>
        <dbReference type="EMBL" id="MXN63731.1"/>
    </source>
</evidence>
<dbReference type="GO" id="GO:0009425">
    <property type="term" value="C:bacterial-type flagellum basal body"/>
    <property type="evidence" value="ECO:0007669"/>
    <property type="project" value="UniProtKB-SubCell"/>
</dbReference>
<proteinExistence type="inferred from homology"/>
<dbReference type="HAMAP" id="MF_00724">
    <property type="entry name" value="FliE"/>
    <property type="match status" value="1"/>
</dbReference>
<dbReference type="GO" id="GO:0003774">
    <property type="term" value="F:cytoskeletal motor activity"/>
    <property type="evidence" value="ECO:0007669"/>
    <property type="project" value="InterPro"/>
</dbReference>
<comment type="subcellular location">
    <subcellularLocation>
        <location evidence="1 4">Bacterial flagellum basal body</location>
    </subcellularLocation>
</comment>
<evidence type="ECO:0000256" key="4">
    <source>
        <dbReference type="HAMAP-Rule" id="MF_00724"/>
    </source>
</evidence>
<dbReference type="GO" id="GO:0005198">
    <property type="term" value="F:structural molecule activity"/>
    <property type="evidence" value="ECO:0007669"/>
    <property type="project" value="InterPro"/>
</dbReference>
<accession>A0A7X3LRG0</accession>
<sequence length="105" mass="10956">MTSPVFSTPAAAANAYNATAGLTNQVISSQDDETPDFGALVKTAVTSVVEQGREADGKALGLVQGKSDVVDVVTAVAETEVAMETLVSVRDRVISAYQEILRMPI</sequence>
<dbReference type="InterPro" id="IPR001624">
    <property type="entry name" value="FliE"/>
</dbReference>